<dbReference type="Gene3D" id="2.40.30.10">
    <property type="entry name" value="Translation factors"/>
    <property type="match status" value="1"/>
</dbReference>
<dbReference type="PANTHER" id="PTHR19384">
    <property type="entry name" value="NITRIC OXIDE SYNTHASE-RELATED"/>
    <property type="match status" value="1"/>
</dbReference>
<organism evidence="8 9">
    <name type="scientific">Pseudidiomarina sediminum</name>
    <dbReference type="NCBI Taxonomy" id="431675"/>
    <lineage>
        <taxon>Bacteria</taxon>
        <taxon>Pseudomonadati</taxon>
        <taxon>Pseudomonadota</taxon>
        <taxon>Gammaproteobacteria</taxon>
        <taxon>Alteromonadales</taxon>
        <taxon>Idiomarinaceae</taxon>
        <taxon>Pseudidiomarina</taxon>
    </lineage>
</organism>
<comment type="caution">
    <text evidence="8">The sequence shown here is derived from an EMBL/GenBank/DDBJ whole genome shotgun (WGS) entry which is preliminary data.</text>
</comment>
<dbReference type="PROSITE" id="PS51384">
    <property type="entry name" value="FAD_FR"/>
    <property type="match status" value="1"/>
</dbReference>
<dbReference type="InterPro" id="IPR017938">
    <property type="entry name" value="Riboflavin_synthase-like_b-brl"/>
</dbReference>
<feature type="domain" description="FAD-binding FR-type" evidence="7">
    <location>
        <begin position="179"/>
        <end position="297"/>
    </location>
</feature>
<evidence type="ECO:0000313" key="9">
    <source>
        <dbReference type="Proteomes" id="UP000287022"/>
    </source>
</evidence>
<dbReference type="GO" id="GO:0016491">
    <property type="term" value="F:oxidoreductase activity"/>
    <property type="evidence" value="ECO:0007669"/>
    <property type="project" value="InterPro"/>
</dbReference>
<feature type="transmembrane region" description="Helical" evidence="5">
    <location>
        <begin position="6"/>
        <end position="26"/>
    </location>
</feature>
<evidence type="ECO:0000256" key="4">
    <source>
        <dbReference type="ARBA" id="ARBA00023797"/>
    </source>
</evidence>
<dbReference type="STRING" id="1122124.GCA_000423165_01882"/>
<dbReference type="PRINTS" id="PR00371">
    <property type="entry name" value="FPNCR"/>
</dbReference>
<dbReference type="SUPFAM" id="SSF63380">
    <property type="entry name" value="Riboflavin synthase domain-like"/>
    <property type="match status" value="1"/>
</dbReference>
<reference evidence="9" key="1">
    <citation type="journal article" date="2018" name="Front. Microbiol.">
        <title>Genome-Based Analysis Reveals the Taxonomy and Diversity of the Family Idiomarinaceae.</title>
        <authorList>
            <person name="Liu Y."/>
            <person name="Lai Q."/>
            <person name="Shao Z."/>
        </authorList>
    </citation>
    <scope>NUCLEOTIDE SEQUENCE [LARGE SCALE GENOMIC DNA]</scope>
    <source>
        <strain evidence="9">c121</strain>
    </source>
</reference>
<dbReference type="InterPro" id="IPR008254">
    <property type="entry name" value="Flavodoxin/NO_synth"/>
</dbReference>
<dbReference type="SUPFAM" id="SSF52218">
    <property type="entry name" value="Flavoproteins"/>
    <property type="match status" value="1"/>
</dbReference>
<keyword evidence="2" id="KW-0288">FMN</keyword>
<dbReference type="Gene3D" id="3.40.50.360">
    <property type="match status" value="1"/>
</dbReference>
<dbReference type="InterPro" id="IPR001433">
    <property type="entry name" value="OxRdtase_FAD/NAD-bd"/>
</dbReference>
<dbReference type="Pfam" id="PF00175">
    <property type="entry name" value="NAD_binding_1"/>
    <property type="match status" value="1"/>
</dbReference>
<evidence type="ECO:0000256" key="3">
    <source>
        <dbReference type="ARBA" id="ARBA00022982"/>
    </source>
</evidence>
<dbReference type="InterPro" id="IPR029039">
    <property type="entry name" value="Flavoprotein-like_sf"/>
</dbReference>
<sequence>MSEGQQVYLAFTIVVVWTLWTCRTVWREFRSRAVPTALSPSTLVVAYASQTGTAKALAEQKVAALQQQFPEVQLRALSELTLTDVQKVTRMIFVVSTYGEGEPPDNGRRFYRQLLRLVADGVNLSHMGYEIVALGDRRYPRFCEFGIQLDAALQAAKAQRLQPMLKHDRMTQVTSDNVDDACVWQLTERSRLNGRASDGLYLLRLSTEQALPQWRAGDVLDVLPCYHPGSDAERPEHAPRSYSIASVPAEGQLLLIVRQQVNAAGQLGLCSGWLTQSLTPGAKLLGRVRRNTMCHLSDLQAPLLLIGAGSGLAGLRSQIAQRAQHADAGPIWLIYGERFPQEDVPLAQEIDQWLQRGVLRRVDRVFSRDAQAPAYVQSVISEKAAQVQEFLGQQGHVYVCGSYARMGTGVERSLRDAIGEQSVDQLLHEQRYHRDLY</sequence>
<dbReference type="Pfam" id="PF00258">
    <property type="entry name" value="Flavodoxin_1"/>
    <property type="match status" value="1"/>
</dbReference>
<name>A0A432Z2Q3_9GAMM</name>
<dbReference type="PANTHER" id="PTHR19384:SF17">
    <property type="entry name" value="NADPH--CYTOCHROME P450 REDUCTASE"/>
    <property type="match status" value="1"/>
</dbReference>
<keyword evidence="5" id="KW-1133">Transmembrane helix</keyword>
<dbReference type="InterPro" id="IPR001709">
    <property type="entry name" value="Flavoprot_Pyr_Nucl_cyt_Rdtase"/>
</dbReference>
<dbReference type="GO" id="GO:0010181">
    <property type="term" value="F:FMN binding"/>
    <property type="evidence" value="ECO:0007669"/>
    <property type="project" value="InterPro"/>
</dbReference>
<evidence type="ECO:0000256" key="1">
    <source>
        <dbReference type="ARBA" id="ARBA00022630"/>
    </source>
</evidence>
<dbReference type="InterPro" id="IPR001094">
    <property type="entry name" value="Flavdoxin-like"/>
</dbReference>
<keyword evidence="5" id="KW-0472">Membrane</keyword>
<dbReference type="SUPFAM" id="SSF52343">
    <property type="entry name" value="Ferredoxin reductase-like, C-terminal NADP-linked domain"/>
    <property type="match status" value="1"/>
</dbReference>
<dbReference type="InterPro" id="IPR017927">
    <property type="entry name" value="FAD-bd_FR_type"/>
</dbReference>
<evidence type="ECO:0000256" key="2">
    <source>
        <dbReference type="ARBA" id="ARBA00022643"/>
    </source>
</evidence>
<dbReference type="AlphaFoldDB" id="A0A432Z2Q3"/>
<keyword evidence="1" id="KW-0285">Flavoprotein</keyword>
<dbReference type="Proteomes" id="UP000287022">
    <property type="component" value="Unassembled WGS sequence"/>
</dbReference>
<proteinExistence type="predicted"/>
<dbReference type="GO" id="GO:0050660">
    <property type="term" value="F:flavin adenine dinucleotide binding"/>
    <property type="evidence" value="ECO:0007669"/>
    <property type="project" value="TreeGrafter"/>
</dbReference>
<protein>
    <recommendedName>
        <fullName evidence="4">NADPH--hemoprotein reductase</fullName>
        <ecNumber evidence="4">1.6.2.4</ecNumber>
    </recommendedName>
</protein>
<dbReference type="InterPro" id="IPR039261">
    <property type="entry name" value="FNR_nucleotide-bd"/>
</dbReference>
<dbReference type="Gene3D" id="3.40.50.80">
    <property type="entry name" value="Nucleotide-binding domain of ferredoxin-NADP reductase (FNR) module"/>
    <property type="match status" value="1"/>
</dbReference>
<dbReference type="PROSITE" id="PS50902">
    <property type="entry name" value="FLAVODOXIN_LIKE"/>
    <property type="match status" value="1"/>
</dbReference>
<keyword evidence="9" id="KW-1185">Reference proteome</keyword>
<evidence type="ECO:0000259" key="6">
    <source>
        <dbReference type="PROSITE" id="PS50902"/>
    </source>
</evidence>
<gene>
    <name evidence="8" type="ORF">CWI80_10190</name>
</gene>
<accession>A0A432Z2Q3</accession>
<evidence type="ECO:0000256" key="5">
    <source>
        <dbReference type="SAM" id="Phobius"/>
    </source>
</evidence>
<keyword evidence="3" id="KW-0249">Electron transport</keyword>
<dbReference type="GO" id="GO:0005829">
    <property type="term" value="C:cytosol"/>
    <property type="evidence" value="ECO:0007669"/>
    <property type="project" value="TreeGrafter"/>
</dbReference>
<dbReference type="RefSeq" id="WP_051206911.1">
    <property type="nucleotide sequence ID" value="NZ_PIQE01000003.1"/>
</dbReference>
<dbReference type="EMBL" id="PIQE01000003">
    <property type="protein sequence ID" value="RUO72161.1"/>
    <property type="molecule type" value="Genomic_DNA"/>
</dbReference>
<keyword evidence="3" id="KW-0813">Transport</keyword>
<keyword evidence="5" id="KW-0812">Transmembrane</keyword>
<dbReference type="EC" id="1.6.2.4" evidence="4"/>
<feature type="domain" description="Flavodoxin-like" evidence="6">
    <location>
        <begin position="43"/>
        <end position="189"/>
    </location>
</feature>
<dbReference type="PRINTS" id="PR00369">
    <property type="entry name" value="FLAVODOXIN"/>
</dbReference>
<evidence type="ECO:0000313" key="8">
    <source>
        <dbReference type="EMBL" id="RUO72161.1"/>
    </source>
</evidence>
<evidence type="ECO:0000259" key="7">
    <source>
        <dbReference type="PROSITE" id="PS51384"/>
    </source>
</evidence>